<gene>
    <name evidence="1" type="ordered locus">HF1_04900</name>
</gene>
<sequence>MALDPLTKGGIALAGGASAATGGYLIYSNISSSPDRAETFRSKITSSGRSLIENNDSQWNVKVAIYGKNDNSNKITIGGQEKSTLTKDELSHWCSDNLRLEYPSKNSSLFSLVEKWCIVPSIKEALSRESKAIIPVGDSLDNGWQSKISARQQNVKSDLIDTLKLTSESSGSNSTVKPEVLRDWCKGQLELVYTSDTENHYSLSKDWCLQQ</sequence>
<dbReference type="Proteomes" id="UP000008637">
    <property type="component" value="Chromosome"/>
</dbReference>
<evidence type="ECO:0000313" key="2">
    <source>
        <dbReference type="Proteomes" id="UP000008637"/>
    </source>
</evidence>
<dbReference type="EMBL" id="FR773153">
    <property type="protein sequence ID" value="CBY92498.1"/>
    <property type="molecule type" value="Genomic_DNA"/>
</dbReference>
<evidence type="ECO:0000313" key="1">
    <source>
        <dbReference type="EMBL" id="CBY92498.1"/>
    </source>
</evidence>
<dbReference type="HOGENOM" id="CLU_098620_2_0_14"/>
<name>E8ZH77_MYCHL</name>
<accession>E8ZH77</accession>
<dbReference type="AlphaFoldDB" id="E8ZH77"/>
<dbReference type="KEGG" id="mha:HF1_04900"/>
<keyword evidence="2" id="KW-1185">Reference proteome</keyword>
<organism evidence="1 2">
    <name type="scientific">Mycoplasma haemofelis (strain Langford 1)</name>
    <name type="common">Haemobartonella felis</name>
    <dbReference type="NCBI Taxonomy" id="941640"/>
    <lineage>
        <taxon>Bacteria</taxon>
        <taxon>Bacillati</taxon>
        <taxon>Mycoplasmatota</taxon>
        <taxon>Mollicutes</taxon>
        <taxon>Mycoplasmataceae</taxon>
        <taxon>Mycoplasma</taxon>
    </lineage>
</organism>
<reference evidence="1 2" key="1">
    <citation type="journal article" date="2011" name="J. Bacteriol.">
        <title>Complete genome sequence of Mycoplasma haemofelis, a hemotropic mycoplasma.</title>
        <authorList>
            <person name="Barker E.N."/>
            <person name="Helps C.R."/>
            <person name="Peters I.R."/>
            <person name="Darby A.C."/>
            <person name="Radford A.D."/>
            <person name="Tasker S."/>
        </authorList>
    </citation>
    <scope>NUCLEOTIDE SEQUENCE [LARGE SCALE GENOMIC DNA]</scope>
    <source>
        <strain evidence="1 2">Langford 1</strain>
    </source>
</reference>
<protein>
    <submittedName>
        <fullName evidence="1">Uncharacterized protein</fullName>
    </submittedName>
</protein>
<proteinExistence type="predicted"/>